<keyword evidence="4" id="KW-1185">Reference proteome</keyword>
<dbReference type="EMBL" id="JAGVRK010000001">
    <property type="protein sequence ID" value="MBS2970723.1"/>
    <property type="molecule type" value="Genomic_DNA"/>
</dbReference>
<keyword evidence="1" id="KW-0732">Signal</keyword>
<comment type="caution">
    <text evidence="3">The sequence shown here is derived from an EMBL/GenBank/DDBJ whole genome shotgun (WGS) entry which is preliminary data.</text>
</comment>
<gene>
    <name evidence="3" type="ORF">J9317_18425</name>
</gene>
<evidence type="ECO:0000259" key="2">
    <source>
        <dbReference type="Pfam" id="PF06662"/>
    </source>
</evidence>
<sequence length="326" mass="38079">MRKILILSLLLCFAAPIKIYALSNNHYVQQYIEKDYQYQPFIQDYKINNDYLNFSTAKEFKPEKFTWDENGIPMVKYGTRIEYNPVTTAQGALFYHGKFLTSQRSEDREAFLKLADALIKMQSKDGAFRYSFSHRIPHLKTRYPAGWVSGMAQGQALSVFSRAYEVTKDIKYKLAGNASFNFLTTPVSKGGTMTDLSHISSKWKDQIWFEEYVTSPKNNYTLNGYIYTLLGLYDWGYNPEMASYGGEKAKILFQRGQDSVKKILLKYDVGGYTAYDLSHLTLKQEPHVVIEYHRVHISQMYVMYRLTGSKYFLEYYNRWKSYVDPV</sequence>
<evidence type="ECO:0000256" key="1">
    <source>
        <dbReference type="SAM" id="SignalP"/>
    </source>
</evidence>
<name>A0ABS5LJ24_9BACI</name>
<proteinExistence type="predicted"/>
<dbReference type="InterPro" id="IPR010598">
    <property type="entry name" value="C5-epim_C"/>
</dbReference>
<feature type="domain" description="D-glucuronyl C5-epimerase C-terminal" evidence="2">
    <location>
        <begin position="124"/>
        <end position="321"/>
    </location>
</feature>
<dbReference type="RefSeq" id="WP_211561337.1">
    <property type="nucleotide sequence ID" value="NZ_JAGVRK010000001.1"/>
</dbReference>
<reference evidence="3 4" key="1">
    <citation type="submission" date="2021-04" db="EMBL/GenBank/DDBJ databases">
        <title>Metabacillus sp. strain KIGAM252 whole genome sequence.</title>
        <authorList>
            <person name="Seo M.-J."/>
            <person name="Cho E.-S."/>
            <person name="Hwang C.Y."/>
            <person name="Yoon D.J."/>
        </authorList>
    </citation>
    <scope>NUCLEOTIDE SEQUENCE [LARGE SCALE GENOMIC DNA]</scope>
    <source>
        <strain evidence="3 4">KIGAM252</strain>
    </source>
</reference>
<accession>A0ABS5LJ24</accession>
<protein>
    <submittedName>
        <fullName evidence="3">D-glucuronyl C5-epimerase family protein</fullName>
    </submittedName>
</protein>
<feature type="chain" id="PRO_5045443762" evidence="1">
    <location>
        <begin position="22"/>
        <end position="326"/>
    </location>
</feature>
<dbReference type="Pfam" id="PF06662">
    <property type="entry name" value="C5-epim_C"/>
    <property type="match status" value="1"/>
</dbReference>
<dbReference type="InterPro" id="IPR039721">
    <property type="entry name" value="C5-epimerase"/>
</dbReference>
<dbReference type="PANTHER" id="PTHR13174:SF3">
    <property type="entry name" value="D-GLUCURONYL C5-EPIMERASE"/>
    <property type="match status" value="1"/>
</dbReference>
<dbReference type="Proteomes" id="UP000682403">
    <property type="component" value="Unassembled WGS sequence"/>
</dbReference>
<organism evidence="3 4">
    <name type="scientific">Metabacillus flavus</name>
    <dbReference type="NCBI Taxonomy" id="2823519"/>
    <lineage>
        <taxon>Bacteria</taxon>
        <taxon>Bacillati</taxon>
        <taxon>Bacillota</taxon>
        <taxon>Bacilli</taxon>
        <taxon>Bacillales</taxon>
        <taxon>Bacillaceae</taxon>
        <taxon>Metabacillus</taxon>
    </lineage>
</organism>
<dbReference type="PANTHER" id="PTHR13174">
    <property type="entry name" value="D-GLUCURONYL C5-EPIMERASE"/>
    <property type="match status" value="1"/>
</dbReference>
<evidence type="ECO:0000313" key="3">
    <source>
        <dbReference type="EMBL" id="MBS2970723.1"/>
    </source>
</evidence>
<evidence type="ECO:0000313" key="4">
    <source>
        <dbReference type="Proteomes" id="UP000682403"/>
    </source>
</evidence>
<feature type="signal peptide" evidence="1">
    <location>
        <begin position="1"/>
        <end position="21"/>
    </location>
</feature>